<dbReference type="EMBL" id="JALZ01000001">
    <property type="protein sequence ID" value="ETX16729.1"/>
    <property type="molecule type" value="Genomic_DNA"/>
</dbReference>
<dbReference type="Proteomes" id="UP000022447">
    <property type="component" value="Unassembled WGS sequence"/>
</dbReference>
<organism evidence="2 3">
    <name type="scientific">Roseivivax halodurans JCM 10272</name>
    <dbReference type="NCBI Taxonomy" id="1449350"/>
    <lineage>
        <taxon>Bacteria</taxon>
        <taxon>Pseudomonadati</taxon>
        <taxon>Pseudomonadota</taxon>
        <taxon>Alphaproteobacteria</taxon>
        <taxon>Rhodobacterales</taxon>
        <taxon>Roseobacteraceae</taxon>
        <taxon>Roseivivax</taxon>
    </lineage>
</organism>
<evidence type="ECO:0000313" key="3">
    <source>
        <dbReference type="Proteomes" id="UP000022447"/>
    </source>
</evidence>
<keyword evidence="1" id="KW-0732">Signal</keyword>
<name>X7EKV5_9RHOB</name>
<accession>X7EKV5</accession>
<keyword evidence="3" id="KW-1185">Reference proteome</keyword>
<comment type="caution">
    <text evidence="2">The sequence shown here is derived from an EMBL/GenBank/DDBJ whole genome shotgun (WGS) entry which is preliminary data.</text>
</comment>
<sequence>MFNMAATVALVAALAATMAVAVPKTAEPPKVEHSTSEG</sequence>
<proteinExistence type="predicted"/>
<dbReference type="AlphaFoldDB" id="X7EKV5"/>
<gene>
    <name evidence="2" type="ORF">OCH239_01455</name>
</gene>
<protein>
    <submittedName>
        <fullName evidence="2">Uncharacterized protein</fullName>
    </submittedName>
</protein>
<feature type="chain" id="PRO_5004977785" evidence="1">
    <location>
        <begin position="22"/>
        <end position="38"/>
    </location>
</feature>
<evidence type="ECO:0000256" key="1">
    <source>
        <dbReference type="SAM" id="SignalP"/>
    </source>
</evidence>
<dbReference type="STRING" id="1449350.OCH239_01455"/>
<evidence type="ECO:0000313" key="2">
    <source>
        <dbReference type="EMBL" id="ETX16729.1"/>
    </source>
</evidence>
<reference evidence="2 3" key="1">
    <citation type="submission" date="2014-01" db="EMBL/GenBank/DDBJ databases">
        <title>Roseivivax halodurans JCM 10272 Genome Sequencing.</title>
        <authorList>
            <person name="Lai Q."/>
            <person name="Li G."/>
            <person name="Shao Z."/>
        </authorList>
    </citation>
    <scope>NUCLEOTIDE SEQUENCE [LARGE SCALE GENOMIC DNA]</scope>
    <source>
        <strain evidence="2 3">JCM 10272</strain>
    </source>
</reference>
<feature type="signal peptide" evidence="1">
    <location>
        <begin position="1"/>
        <end position="21"/>
    </location>
</feature>